<protein>
    <submittedName>
        <fullName evidence="2">Uncharacterized protein</fullName>
    </submittedName>
</protein>
<sequence>AGFRRRRAPLQARVHRICARGAGLVYVGCAGIRASSVLRHHGPKQRWIGPHGVAGVHSGESGGDGESDPLLLCRDRTNGGKGFASEGDGDAFEEQAEPGLHEQRPATASSNEAPKQNLIDVLATSE</sequence>
<name>A0ABP0QVL0_9DINO</name>
<reference evidence="2 3" key="1">
    <citation type="submission" date="2024-02" db="EMBL/GenBank/DDBJ databases">
        <authorList>
            <person name="Chen Y."/>
            <person name="Shah S."/>
            <person name="Dougan E. K."/>
            <person name="Thang M."/>
            <person name="Chan C."/>
        </authorList>
    </citation>
    <scope>NUCLEOTIDE SEQUENCE [LARGE SCALE GENOMIC DNA]</scope>
</reference>
<feature type="compositionally biased region" description="Acidic residues" evidence="1">
    <location>
        <begin position="87"/>
        <end position="96"/>
    </location>
</feature>
<gene>
    <name evidence="2" type="ORF">SCF082_LOCUS43357</name>
</gene>
<organism evidence="2 3">
    <name type="scientific">Durusdinium trenchii</name>
    <dbReference type="NCBI Taxonomy" id="1381693"/>
    <lineage>
        <taxon>Eukaryota</taxon>
        <taxon>Sar</taxon>
        <taxon>Alveolata</taxon>
        <taxon>Dinophyceae</taxon>
        <taxon>Suessiales</taxon>
        <taxon>Symbiodiniaceae</taxon>
        <taxon>Durusdinium</taxon>
    </lineage>
</organism>
<comment type="caution">
    <text evidence="2">The sequence shown here is derived from an EMBL/GenBank/DDBJ whole genome shotgun (WGS) entry which is preliminary data.</text>
</comment>
<feature type="non-terminal residue" evidence="2">
    <location>
        <position position="1"/>
    </location>
</feature>
<proteinExistence type="predicted"/>
<evidence type="ECO:0000313" key="3">
    <source>
        <dbReference type="Proteomes" id="UP001642464"/>
    </source>
</evidence>
<keyword evidence="3" id="KW-1185">Reference proteome</keyword>
<dbReference type="Proteomes" id="UP001642464">
    <property type="component" value="Unassembled WGS sequence"/>
</dbReference>
<feature type="region of interest" description="Disordered" evidence="1">
    <location>
        <begin position="43"/>
        <end position="126"/>
    </location>
</feature>
<evidence type="ECO:0000256" key="1">
    <source>
        <dbReference type="SAM" id="MobiDB-lite"/>
    </source>
</evidence>
<accession>A0ABP0QVL0</accession>
<dbReference type="EMBL" id="CAXAMM010040255">
    <property type="protein sequence ID" value="CAK9092113.1"/>
    <property type="molecule type" value="Genomic_DNA"/>
</dbReference>
<evidence type="ECO:0000313" key="2">
    <source>
        <dbReference type="EMBL" id="CAK9092113.1"/>
    </source>
</evidence>